<dbReference type="OrthoDB" id="9807674at2"/>
<dbReference type="InterPro" id="IPR029044">
    <property type="entry name" value="Nucleotide-diphossugar_trans"/>
</dbReference>
<reference evidence="4 5" key="1">
    <citation type="submission" date="2019-05" db="EMBL/GenBank/DDBJ databases">
        <title>Complete genome sequencing of Anaerostipes rhamnosivorans.</title>
        <authorList>
            <person name="Bui T.P.N."/>
            <person name="de Vos W.M."/>
        </authorList>
    </citation>
    <scope>NUCLEOTIDE SEQUENCE [LARGE SCALE GENOMIC DNA]</scope>
    <source>
        <strain evidence="4 5">1y2</strain>
    </source>
</reference>
<keyword evidence="2 4" id="KW-0808">Transferase</keyword>
<keyword evidence="5" id="KW-1185">Reference proteome</keyword>
<keyword evidence="1" id="KW-0328">Glycosyltransferase</keyword>
<dbReference type="PANTHER" id="PTHR22916">
    <property type="entry name" value="GLYCOSYLTRANSFERASE"/>
    <property type="match status" value="1"/>
</dbReference>
<dbReference type="KEGG" id="arf:AR1Y2_2882"/>
<evidence type="ECO:0000313" key="5">
    <source>
        <dbReference type="Proteomes" id="UP000298653"/>
    </source>
</evidence>
<evidence type="ECO:0000256" key="1">
    <source>
        <dbReference type="ARBA" id="ARBA00022676"/>
    </source>
</evidence>
<dbReference type="CDD" id="cd00761">
    <property type="entry name" value="Glyco_tranf_GTA_type"/>
    <property type="match status" value="1"/>
</dbReference>
<dbReference type="Proteomes" id="UP000298653">
    <property type="component" value="Chromosome"/>
</dbReference>
<proteinExistence type="predicted"/>
<evidence type="ECO:0000256" key="2">
    <source>
        <dbReference type="ARBA" id="ARBA00022679"/>
    </source>
</evidence>
<protein>
    <submittedName>
        <fullName evidence="4">Putative glycosyl transferase</fullName>
    </submittedName>
</protein>
<name>A0A4P8IG26_9FIRM</name>
<sequence length="322" mass="37448">MEISVIIPVFNVELYLERAVNSILAQSIGDCIEIILVDDGSTDYSGQLCDQLAQNNKNISVIHQKNSGVSAARNAGIHAAKGTYIAFLDGDDYVINNMYEILLRNIKKENAEISCVGYSIHRRSGMKVERYNTKRRFVWNRQEAIFEMLSEKRFDFLCIDKLYKREQVIDHLFDTKIAIGEDRQFVFENINVCNKVVYEDICCYVYDRRDGSAMVSQFTEKNIVNYNVAKKMCDQVKTNYPNLRRVAECHLIRTAYKTLEKLEMVHEIPEEYADIRENLYSTIHSFKIRYSFGILSLRHIFALTLMKYCPILYIKICKIADV</sequence>
<dbReference type="Pfam" id="PF00535">
    <property type="entry name" value="Glycos_transf_2"/>
    <property type="match status" value="1"/>
</dbReference>
<dbReference type="RefSeq" id="WP_137329586.1">
    <property type="nucleotide sequence ID" value="NZ_CP040058.1"/>
</dbReference>
<feature type="domain" description="Glycosyltransferase 2-like" evidence="3">
    <location>
        <begin position="4"/>
        <end position="138"/>
    </location>
</feature>
<accession>A0A4P8IG26</accession>
<dbReference type="PANTHER" id="PTHR22916:SF51">
    <property type="entry name" value="GLYCOSYLTRANSFERASE EPSH-RELATED"/>
    <property type="match status" value="1"/>
</dbReference>
<dbReference type="InterPro" id="IPR001173">
    <property type="entry name" value="Glyco_trans_2-like"/>
</dbReference>
<dbReference type="GO" id="GO:0016757">
    <property type="term" value="F:glycosyltransferase activity"/>
    <property type="evidence" value="ECO:0007669"/>
    <property type="project" value="UniProtKB-KW"/>
</dbReference>
<evidence type="ECO:0000313" key="4">
    <source>
        <dbReference type="EMBL" id="QCP36336.1"/>
    </source>
</evidence>
<gene>
    <name evidence="4" type="ORF">AR1Y2_2882</name>
</gene>
<dbReference type="SUPFAM" id="SSF53448">
    <property type="entry name" value="Nucleotide-diphospho-sugar transferases"/>
    <property type="match status" value="1"/>
</dbReference>
<dbReference type="EMBL" id="CP040058">
    <property type="protein sequence ID" value="QCP36336.1"/>
    <property type="molecule type" value="Genomic_DNA"/>
</dbReference>
<dbReference type="AlphaFoldDB" id="A0A4P8IG26"/>
<dbReference type="Gene3D" id="3.90.550.10">
    <property type="entry name" value="Spore Coat Polysaccharide Biosynthesis Protein SpsA, Chain A"/>
    <property type="match status" value="1"/>
</dbReference>
<evidence type="ECO:0000259" key="3">
    <source>
        <dbReference type="Pfam" id="PF00535"/>
    </source>
</evidence>
<organism evidence="4 5">
    <name type="scientific">Anaerostipes rhamnosivorans</name>
    <dbReference type="NCBI Taxonomy" id="1229621"/>
    <lineage>
        <taxon>Bacteria</taxon>
        <taxon>Bacillati</taxon>
        <taxon>Bacillota</taxon>
        <taxon>Clostridia</taxon>
        <taxon>Lachnospirales</taxon>
        <taxon>Lachnospiraceae</taxon>
        <taxon>Anaerostipes</taxon>
    </lineage>
</organism>